<keyword evidence="1" id="KW-0812">Transmembrane</keyword>
<dbReference type="InterPro" id="IPR010987">
    <property type="entry name" value="Glutathione-S-Trfase_C-like"/>
</dbReference>
<dbReference type="Pfam" id="PF00043">
    <property type="entry name" value="GST_C"/>
    <property type="match status" value="1"/>
</dbReference>
<dbReference type="InterPro" id="IPR036282">
    <property type="entry name" value="Glutathione-S-Trfase_C_sf"/>
</dbReference>
<accession>A0A8S4RZ94</accession>
<name>A0A8S4RZ94_9NEOP</name>
<gene>
    <name evidence="3" type="primary">jg9649</name>
    <name evidence="3" type="ORF">PAEG_LOCUS17396</name>
</gene>
<dbReference type="CDD" id="cd03177">
    <property type="entry name" value="GST_C_Delta_Epsilon"/>
    <property type="match status" value="1"/>
</dbReference>
<dbReference type="OrthoDB" id="2309723at2759"/>
<dbReference type="PANTHER" id="PTHR43969">
    <property type="entry name" value="GLUTATHIONE S TRANSFERASE D10, ISOFORM A-RELATED"/>
    <property type="match status" value="1"/>
</dbReference>
<evidence type="ECO:0000256" key="1">
    <source>
        <dbReference type="SAM" id="Phobius"/>
    </source>
</evidence>
<sequence length="226" mass="25873">MMGLDAMNISVSEVDINMDQAEHRTPDLIAISSALYNLLYYIFIVYIFHSSHAINTYIASRYCEDEKFLPSNPAGRAIVDQLLHYDGGILYPHYRACAYPILYESCRFVMPQQIKDVEYAYYELETMLKGRPWFSGSHMTLGDIAIMATVSTLNVLVPVDKDKYPVLLSWMYRMSKEPFYTTGNLKGLNEFTKRIDNGNVVDSKELKKCPRSSLMRRSTGGRLAET</sequence>
<feature type="transmembrane region" description="Helical" evidence="1">
    <location>
        <begin position="28"/>
        <end position="48"/>
    </location>
</feature>
<dbReference type="Proteomes" id="UP000838756">
    <property type="component" value="Unassembled WGS sequence"/>
</dbReference>
<dbReference type="InterPro" id="IPR004046">
    <property type="entry name" value="GST_C"/>
</dbReference>
<keyword evidence="4" id="KW-1185">Reference proteome</keyword>
<organism evidence="3 4">
    <name type="scientific">Pararge aegeria aegeria</name>
    <dbReference type="NCBI Taxonomy" id="348720"/>
    <lineage>
        <taxon>Eukaryota</taxon>
        <taxon>Metazoa</taxon>
        <taxon>Ecdysozoa</taxon>
        <taxon>Arthropoda</taxon>
        <taxon>Hexapoda</taxon>
        <taxon>Insecta</taxon>
        <taxon>Pterygota</taxon>
        <taxon>Neoptera</taxon>
        <taxon>Endopterygota</taxon>
        <taxon>Lepidoptera</taxon>
        <taxon>Glossata</taxon>
        <taxon>Ditrysia</taxon>
        <taxon>Papilionoidea</taxon>
        <taxon>Nymphalidae</taxon>
        <taxon>Satyrinae</taxon>
        <taxon>Satyrini</taxon>
        <taxon>Parargina</taxon>
        <taxon>Pararge</taxon>
    </lineage>
</organism>
<dbReference type="Gene3D" id="1.20.1050.10">
    <property type="match status" value="1"/>
</dbReference>
<dbReference type="AlphaFoldDB" id="A0A8S4RZ94"/>
<evidence type="ECO:0000313" key="3">
    <source>
        <dbReference type="EMBL" id="CAH2240913.1"/>
    </source>
</evidence>
<dbReference type="EMBL" id="CAKXAJ010025557">
    <property type="protein sequence ID" value="CAH2240913.1"/>
    <property type="molecule type" value="Genomic_DNA"/>
</dbReference>
<keyword evidence="1" id="KW-0472">Membrane</keyword>
<proteinExistence type="predicted"/>
<evidence type="ECO:0000259" key="2">
    <source>
        <dbReference type="PROSITE" id="PS50405"/>
    </source>
</evidence>
<comment type="caution">
    <text evidence="3">The sequence shown here is derived from an EMBL/GenBank/DDBJ whole genome shotgun (WGS) entry which is preliminary data.</text>
</comment>
<dbReference type="FunFam" id="1.20.1050.10:FF:000007">
    <property type="entry name" value="Glutathione S-transferase 1-1"/>
    <property type="match status" value="1"/>
</dbReference>
<keyword evidence="1" id="KW-1133">Transmembrane helix</keyword>
<dbReference type="PANTHER" id="PTHR43969:SF9">
    <property type="entry name" value="GLUTATHIONE S TRANSFERASE D10, ISOFORM A-RELATED"/>
    <property type="match status" value="1"/>
</dbReference>
<dbReference type="GO" id="GO:0006749">
    <property type="term" value="P:glutathione metabolic process"/>
    <property type="evidence" value="ECO:0007669"/>
    <property type="project" value="TreeGrafter"/>
</dbReference>
<evidence type="ECO:0000313" key="4">
    <source>
        <dbReference type="Proteomes" id="UP000838756"/>
    </source>
</evidence>
<dbReference type="GO" id="GO:0004364">
    <property type="term" value="F:glutathione transferase activity"/>
    <property type="evidence" value="ECO:0007669"/>
    <property type="project" value="TreeGrafter"/>
</dbReference>
<reference evidence="3" key="1">
    <citation type="submission" date="2022-03" db="EMBL/GenBank/DDBJ databases">
        <authorList>
            <person name="Lindestad O."/>
        </authorList>
    </citation>
    <scope>NUCLEOTIDE SEQUENCE</scope>
</reference>
<protein>
    <submittedName>
        <fullName evidence="3">Jg9649 protein</fullName>
    </submittedName>
</protein>
<dbReference type="SUPFAM" id="SSF47616">
    <property type="entry name" value="GST C-terminal domain-like"/>
    <property type="match status" value="1"/>
</dbReference>
<dbReference type="PROSITE" id="PS50405">
    <property type="entry name" value="GST_CTER"/>
    <property type="match status" value="1"/>
</dbReference>
<feature type="domain" description="GST C-terminal" evidence="2">
    <location>
        <begin position="72"/>
        <end position="195"/>
    </location>
</feature>